<evidence type="ECO:0000313" key="2">
    <source>
        <dbReference type="EMBL" id="MPC45150.1"/>
    </source>
</evidence>
<keyword evidence="3" id="KW-1185">Reference proteome</keyword>
<evidence type="ECO:0000256" key="1">
    <source>
        <dbReference type="SAM" id="MobiDB-lite"/>
    </source>
</evidence>
<name>A0A5B7FBZ6_PORTR</name>
<organism evidence="2 3">
    <name type="scientific">Portunus trituberculatus</name>
    <name type="common">Swimming crab</name>
    <name type="synonym">Neptunus trituberculatus</name>
    <dbReference type="NCBI Taxonomy" id="210409"/>
    <lineage>
        <taxon>Eukaryota</taxon>
        <taxon>Metazoa</taxon>
        <taxon>Ecdysozoa</taxon>
        <taxon>Arthropoda</taxon>
        <taxon>Crustacea</taxon>
        <taxon>Multicrustacea</taxon>
        <taxon>Malacostraca</taxon>
        <taxon>Eumalacostraca</taxon>
        <taxon>Eucarida</taxon>
        <taxon>Decapoda</taxon>
        <taxon>Pleocyemata</taxon>
        <taxon>Brachyura</taxon>
        <taxon>Eubrachyura</taxon>
        <taxon>Portunoidea</taxon>
        <taxon>Portunidae</taxon>
        <taxon>Portuninae</taxon>
        <taxon>Portunus</taxon>
    </lineage>
</organism>
<sequence length="32" mass="3586">MVKMRPSTEGDKRCKTSISGLHHILDPEPHGK</sequence>
<dbReference type="EMBL" id="VSRR010006592">
    <property type="protein sequence ID" value="MPC45150.1"/>
    <property type="molecule type" value="Genomic_DNA"/>
</dbReference>
<dbReference type="AlphaFoldDB" id="A0A5B7FBZ6"/>
<dbReference type="Proteomes" id="UP000324222">
    <property type="component" value="Unassembled WGS sequence"/>
</dbReference>
<accession>A0A5B7FBZ6</accession>
<gene>
    <name evidence="2" type="ORF">E2C01_038836</name>
</gene>
<comment type="caution">
    <text evidence="2">The sequence shown here is derived from an EMBL/GenBank/DDBJ whole genome shotgun (WGS) entry which is preliminary data.</text>
</comment>
<proteinExistence type="predicted"/>
<reference evidence="2 3" key="1">
    <citation type="submission" date="2019-05" db="EMBL/GenBank/DDBJ databases">
        <title>Another draft genome of Portunus trituberculatus and its Hox gene families provides insights of decapod evolution.</title>
        <authorList>
            <person name="Jeong J.-H."/>
            <person name="Song I."/>
            <person name="Kim S."/>
            <person name="Choi T."/>
            <person name="Kim D."/>
            <person name="Ryu S."/>
            <person name="Kim W."/>
        </authorList>
    </citation>
    <scope>NUCLEOTIDE SEQUENCE [LARGE SCALE GENOMIC DNA]</scope>
    <source>
        <tissue evidence="2">Muscle</tissue>
    </source>
</reference>
<protein>
    <submittedName>
        <fullName evidence="2">Uncharacterized protein</fullName>
    </submittedName>
</protein>
<evidence type="ECO:0000313" key="3">
    <source>
        <dbReference type="Proteomes" id="UP000324222"/>
    </source>
</evidence>
<feature type="compositionally biased region" description="Basic and acidic residues" evidence="1">
    <location>
        <begin position="23"/>
        <end position="32"/>
    </location>
</feature>
<feature type="region of interest" description="Disordered" evidence="1">
    <location>
        <begin position="1"/>
        <end position="32"/>
    </location>
</feature>
<feature type="compositionally biased region" description="Basic and acidic residues" evidence="1">
    <location>
        <begin position="1"/>
        <end position="14"/>
    </location>
</feature>